<comment type="similarity">
    <text evidence="1">Belongs to the universal stress protein A family.</text>
</comment>
<organism evidence="3 4">
    <name type="scientific">Saccharomonospora glauca K62</name>
    <dbReference type="NCBI Taxonomy" id="928724"/>
    <lineage>
        <taxon>Bacteria</taxon>
        <taxon>Bacillati</taxon>
        <taxon>Actinomycetota</taxon>
        <taxon>Actinomycetes</taxon>
        <taxon>Pseudonocardiales</taxon>
        <taxon>Pseudonocardiaceae</taxon>
        <taxon>Saccharomonospora</taxon>
    </lineage>
</organism>
<dbReference type="InterPro" id="IPR014729">
    <property type="entry name" value="Rossmann-like_a/b/a_fold"/>
</dbReference>
<reference evidence="3 4" key="1">
    <citation type="submission" date="2011-09" db="EMBL/GenBank/DDBJ databases">
        <authorList>
            <consortium name="US DOE Joint Genome Institute (JGI-PGF)"/>
            <person name="Lucas S."/>
            <person name="Han J."/>
            <person name="Lapidus A."/>
            <person name="Cheng J.-F."/>
            <person name="Goodwin L."/>
            <person name="Pitluck S."/>
            <person name="Peters L."/>
            <person name="Land M.L."/>
            <person name="Hauser L."/>
            <person name="Brambilla E."/>
            <person name="Klenk H.-P."/>
            <person name="Woyke T.J."/>
        </authorList>
    </citation>
    <scope>NUCLEOTIDE SEQUENCE [LARGE SCALE GENOMIC DNA]</scope>
    <source>
        <strain evidence="3 4">K62</strain>
    </source>
</reference>
<evidence type="ECO:0000313" key="3">
    <source>
        <dbReference type="EMBL" id="EIE99479.1"/>
    </source>
</evidence>
<protein>
    <submittedName>
        <fullName evidence="3">Universal stress protein UspA-like protein</fullName>
    </submittedName>
</protein>
<dbReference type="HOGENOM" id="CLU_049301_2_3_11"/>
<feature type="domain" description="UspA" evidence="2">
    <location>
        <begin position="4"/>
        <end position="140"/>
    </location>
</feature>
<reference evidence="4" key="2">
    <citation type="submission" date="2012-01" db="EMBL/GenBank/DDBJ databases">
        <title>Noncontiguous Finished sequence of chromosome of Saccharomonospora glauca K62.</title>
        <authorList>
            <consortium name="US DOE Joint Genome Institute"/>
            <person name="Lucas S."/>
            <person name="Han J."/>
            <person name="Lapidus A."/>
            <person name="Cheng J.-F."/>
            <person name="Goodwin L."/>
            <person name="Pitluck S."/>
            <person name="Peters L."/>
            <person name="Mikhailova N."/>
            <person name="Held B."/>
            <person name="Detter J.C."/>
            <person name="Han C."/>
            <person name="Tapia R."/>
            <person name="Land M."/>
            <person name="Hauser L."/>
            <person name="Kyrpides N."/>
            <person name="Ivanova N."/>
            <person name="Pagani I."/>
            <person name="Brambilla E.-M."/>
            <person name="Klenk H.-P."/>
            <person name="Woyke T."/>
        </authorList>
    </citation>
    <scope>NUCLEOTIDE SEQUENCE [LARGE SCALE GENOMIC DNA]</scope>
    <source>
        <strain evidence="4">K62</strain>
    </source>
</reference>
<accession>I1D3F5</accession>
<dbReference type="STRING" id="928724.SacglDRAFT_02587"/>
<dbReference type="SUPFAM" id="SSF52402">
    <property type="entry name" value="Adenine nucleotide alpha hydrolases-like"/>
    <property type="match status" value="2"/>
</dbReference>
<dbReference type="Gene3D" id="3.40.50.620">
    <property type="entry name" value="HUPs"/>
    <property type="match status" value="2"/>
</dbReference>
<dbReference type="OrthoDB" id="3404132at2"/>
<feature type="domain" description="UspA" evidence="2">
    <location>
        <begin position="152"/>
        <end position="288"/>
    </location>
</feature>
<dbReference type="InterPro" id="IPR006016">
    <property type="entry name" value="UspA"/>
</dbReference>
<sequence>MSLIVAGIDGSRSAVDAARWAAEEASAHGDTLRLVHAYVVPEHGYPAFAATFPQLREGMRHQGTKWLDEAREEVGKVASDLRVETELVEGEPVPVLVGESRRARMTVLGSRGLGGFTGMLVGSVAVGLTAHGHSPVIVVRGQRRSVSPDAPVVVGVDGSESSTAALRFAFAEAADRRASLTVVRTWRGIFLDESVPRYPLKVDPHEIEEAERAALTEQVAPLRDAYPDVAVELVVVRGRPVRTLLEYGERARLLVVGSRGRSGFKGMLLGSTSRALVVHAPCAVAVVRSAAGE</sequence>
<dbReference type="eggNOG" id="COG0589">
    <property type="taxonomic scope" value="Bacteria"/>
</dbReference>
<gene>
    <name evidence="3" type="ORF">SacglDRAFT_02587</name>
</gene>
<dbReference type="PANTHER" id="PTHR46268:SF6">
    <property type="entry name" value="UNIVERSAL STRESS PROTEIN UP12"/>
    <property type="match status" value="1"/>
</dbReference>
<proteinExistence type="inferred from homology"/>
<dbReference type="RefSeq" id="WP_005465095.1">
    <property type="nucleotide sequence ID" value="NZ_CM001484.1"/>
</dbReference>
<dbReference type="Proteomes" id="UP000005087">
    <property type="component" value="Chromosome"/>
</dbReference>
<evidence type="ECO:0000259" key="2">
    <source>
        <dbReference type="Pfam" id="PF00582"/>
    </source>
</evidence>
<name>I1D3F5_9PSEU</name>
<dbReference type="InterPro" id="IPR006015">
    <property type="entry name" value="Universal_stress_UspA"/>
</dbReference>
<keyword evidence="4" id="KW-1185">Reference proteome</keyword>
<evidence type="ECO:0000256" key="1">
    <source>
        <dbReference type="ARBA" id="ARBA00008791"/>
    </source>
</evidence>
<dbReference type="PRINTS" id="PR01438">
    <property type="entry name" value="UNVRSLSTRESS"/>
</dbReference>
<evidence type="ECO:0000313" key="4">
    <source>
        <dbReference type="Proteomes" id="UP000005087"/>
    </source>
</evidence>
<dbReference type="Pfam" id="PF00582">
    <property type="entry name" value="Usp"/>
    <property type="match status" value="2"/>
</dbReference>
<dbReference type="PANTHER" id="PTHR46268">
    <property type="entry name" value="STRESS RESPONSE PROTEIN NHAX"/>
    <property type="match status" value="1"/>
</dbReference>
<dbReference type="AlphaFoldDB" id="I1D3F5"/>
<dbReference type="EMBL" id="CM001484">
    <property type="protein sequence ID" value="EIE99479.1"/>
    <property type="molecule type" value="Genomic_DNA"/>
</dbReference>